<feature type="coiled-coil region" evidence="2">
    <location>
        <begin position="179"/>
        <end position="206"/>
    </location>
</feature>
<dbReference type="InterPro" id="IPR049549">
    <property type="entry name" value="RPN7_PSMD6_C"/>
</dbReference>
<sequence length="515" mass="59333">MPANPPPSSSATTADNSKAKSSTSGGSSRKKILQTSVPKVPELPISQAFFAVQVHYQTLEELSASSTGGGNYQNEVQRRVEKELVESAKKLFHSIARYRMAPYLQHVHQELEALMGADKLGLLFRQAISGYKDEDPTQNVATTNTNNIKKKKKKNVWHDGLVLDGNQVQSIDELYTKLAEANTRQIEKQQQEMDEEQENDEDEYRRLKIYLAVTHAQIGDYKRAIGLYKEVVEDPRTMIDQQMYATFGLLLIGLFYTSQKPLANRSLVPIENPALRKEGLIMKTWIEKAQTLIDKKGDWDRRNRLRAYQCIWKVWQRDYEGASKLFLETIATYESEELMPLSEFIEYGSLACALALDRPLLKKKVIDSPEFTKEAKNRPYLDALLGNFYYCLYDKYFVALADVETKVLNVRQFWYPHMNFYVREMRIRAYTQLLESYRFIKLESVAQKFGVSEQFIENDLAKFITAGRLHFTIDKVKGTVVNNRPDVKNQQYQGVVKKGDELLNRIQALSRIINI</sequence>
<evidence type="ECO:0000313" key="6">
    <source>
        <dbReference type="Proteomes" id="UP001150538"/>
    </source>
</evidence>
<keyword evidence="2" id="KW-0175">Coiled coil</keyword>
<dbReference type="InterPro" id="IPR019585">
    <property type="entry name" value="Rpn7/CSN1"/>
</dbReference>
<comment type="caution">
    <text evidence="5">The sequence shown here is derived from an EMBL/GenBank/DDBJ whole genome shotgun (WGS) entry which is preliminary data.</text>
</comment>
<dbReference type="GO" id="GO:0043161">
    <property type="term" value="P:proteasome-mediated ubiquitin-dependent protein catabolic process"/>
    <property type="evidence" value="ECO:0007669"/>
    <property type="project" value="TreeGrafter"/>
</dbReference>
<evidence type="ECO:0000256" key="2">
    <source>
        <dbReference type="SAM" id="Coils"/>
    </source>
</evidence>
<dbReference type="OrthoDB" id="1452at2759"/>
<keyword evidence="1 5" id="KW-0647">Proteasome</keyword>
<evidence type="ECO:0000256" key="3">
    <source>
        <dbReference type="SAM" id="MobiDB-lite"/>
    </source>
</evidence>
<dbReference type="SUPFAM" id="SSF46785">
    <property type="entry name" value="Winged helix' DNA-binding domain"/>
    <property type="match status" value="1"/>
</dbReference>
<dbReference type="PROSITE" id="PS50250">
    <property type="entry name" value="PCI"/>
    <property type="match status" value="1"/>
</dbReference>
<dbReference type="GO" id="GO:0005838">
    <property type="term" value="C:proteasome regulatory particle"/>
    <property type="evidence" value="ECO:0007669"/>
    <property type="project" value="TreeGrafter"/>
</dbReference>
<organism evidence="5 6">
    <name type="scientific">Mycoemilia scoparia</name>
    <dbReference type="NCBI Taxonomy" id="417184"/>
    <lineage>
        <taxon>Eukaryota</taxon>
        <taxon>Fungi</taxon>
        <taxon>Fungi incertae sedis</taxon>
        <taxon>Zoopagomycota</taxon>
        <taxon>Kickxellomycotina</taxon>
        <taxon>Kickxellomycetes</taxon>
        <taxon>Kickxellales</taxon>
        <taxon>Kickxellaceae</taxon>
        <taxon>Mycoemilia</taxon>
    </lineage>
</organism>
<gene>
    <name evidence="5" type="primary">RPN7</name>
    <name evidence="5" type="ORF">H4219_005092</name>
</gene>
<dbReference type="PANTHER" id="PTHR14145">
    <property type="entry name" value="26S PROTESOME SUBUNIT 6"/>
    <property type="match status" value="1"/>
</dbReference>
<accession>A0A9W7ZP90</accession>
<dbReference type="Pfam" id="PF01399">
    <property type="entry name" value="PCI"/>
    <property type="match status" value="1"/>
</dbReference>
<reference evidence="5" key="1">
    <citation type="submission" date="2022-07" db="EMBL/GenBank/DDBJ databases">
        <title>Phylogenomic reconstructions and comparative analyses of Kickxellomycotina fungi.</title>
        <authorList>
            <person name="Reynolds N.K."/>
            <person name="Stajich J.E."/>
            <person name="Barry K."/>
            <person name="Grigoriev I.V."/>
            <person name="Crous P."/>
            <person name="Smith M.E."/>
        </authorList>
    </citation>
    <scope>NUCLEOTIDE SEQUENCE</scope>
    <source>
        <strain evidence="5">NBRC 100468</strain>
    </source>
</reference>
<dbReference type="Pfam" id="PF10602">
    <property type="entry name" value="RPN7"/>
    <property type="match status" value="1"/>
</dbReference>
<evidence type="ECO:0000256" key="1">
    <source>
        <dbReference type="ARBA" id="ARBA00022942"/>
    </source>
</evidence>
<evidence type="ECO:0000259" key="4">
    <source>
        <dbReference type="PROSITE" id="PS50250"/>
    </source>
</evidence>
<dbReference type="AlphaFoldDB" id="A0A9W7ZP90"/>
<feature type="domain" description="PCI" evidence="4">
    <location>
        <begin position="318"/>
        <end position="487"/>
    </location>
</feature>
<feature type="compositionally biased region" description="Low complexity" evidence="3">
    <location>
        <begin position="9"/>
        <end position="27"/>
    </location>
</feature>
<feature type="region of interest" description="Disordered" evidence="3">
    <location>
        <begin position="1"/>
        <end position="33"/>
    </location>
</feature>
<evidence type="ECO:0000313" key="5">
    <source>
        <dbReference type="EMBL" id="KAJ1913708.1"/>
    </source>
</evidence>
<proteinExistence type="predicted"/>
<keyword evidence="6" id="KW-1185">Reference proteome</keyword>
<dbReference type="PANTHER" id="PTHR14145:SF1">
    <property type="entry name" value="26S PROTEASOME NON-ATPASE REGULATORY SUBUNIT 6"/>
    <property type="match status" value="1"/>
</dbReference>
<dbReference type="InterPro" id="IPR000717">
    <property type="entry name" value="PCI_dom"/>
</dbReference>
<dbReference type="Pfam" id="PF21154">
    <property type="entry name" value="RPN7_PSMD6_C"/>
    <property type="match status" value="1"/>
</dbReference>
<dbReference type="Proteomes" id="UP001150538">
    <property type="component" value="Unassembled WGS sequence"/>
</dbReference>
<dbReference type="EMBL" id="JANBPU010000244">
    <property type="protein sequence ID" value="KAJ1913708.1"/>
    <property type="molecule type" value="Genomic_DNA"/>
</dbReference>
<dbReference type="SMART" id="SM00088">
    <property type="entry name" value="PINT"/>
    <property type="match status" value="1"/>
</dbReference>
<dbReference type="Gene3D" id="1.25.40.570">
    <property type="match status" value="1"/>
</dbReference>
<dbReference type="InterPro" id="IPR036390">
    <property type="entry name" value="WH_DNA-bd_sf"/>
</dbReference>
<dbReference type="InterPro" id="IPR045135">
    <property type="entry name" value="Rpn7_N"/>
</dbReference>
<protein>
    <submittedName>
        <fullName evidence="5">Proteasome regulatory particle subunit</fullName>
    </submittedName>
</protein>
<name>A0A9W7ZP90_9FUNG</name>